<reference evidence="2" key="1">
    <citation type="journal article" date="2013" name="Genome Announc.">
        <title>Draft Genome Sequence of Loktanella cinnabarina LL-001T, Isolated from Deep-Sea Floor Sediment.</title>
        <authorList>
            <person name="Nishi S."/>
            <person name="Tsubouchi T."/>
            <person name="Takaki Y."/>
            <person name="Koyanagi R."/>
            <person name="Satoh N."/>
            <person name="Maruyama T."/>
            <person name="Hatada Y."/>
        </authorList>
    </citation>
    <scope>NUCLEOTIDE SEQUENCE [LARGE SCALE GENOMIC DNA]</scope>
    <source>
        <strain evidence="2">LL-001</strain>
    </source>
</reference>
<keyword evidence="3" id="KW-1185">Reference proteome</keyword>
<proteinExistence type="predicted"/>
<feature type="signal peptide" evidence="1">
    <location>
        <begin position="1"/>
        <end position="21"/>
    </location>
</feature>
<dbReference type="EMBL" id="BATB01000039">
    <property type="protein sequence ID" value="GAD56526.1"/>
    <property type="molecule type" value="Genomic_DNA"/>
</dbReference>
<keyword evidence="1" id="KW-0732">Signal</keyword>
<name>U2YMR9_9RHOB</name>
<dbReference type="OrthoDB" id="7860723at2"/>
<evidence type="ECO:0000313" key="3">
    <source>
        <dbReference type="Proteomes" id="UP000016566"/>
    </source>
</evidence>
<feature type="chain" id="PRO_5004637627" evidence="1">
    <location>
        <begin position="22"/>
        <end position="179"/>
    </location>
</feature>
<dbReference type="AlphaFoldDB" id="U2YMR9"/>
<accession>U2YMR9</accession>
<dbReference type="STRING" id="1337093.MBELCI_2578"/>
<organism evidence="2 3">
    <name type="scientific">Limimaricola cinnabarinus LL-001</name>
    <dbReference type="NCBI Taxonomy" id="1337093"/>
    <lineage>
        <taxon>Bacteria</taxon>
        <taxon>Pseudomonadati</taxon>
        <taxon>Pseudomonadota</taxon>
        <taxon>Alphaproteobacteria</taxon>
        <taxon>Rhodobacterales</taxon>
        <taxon>Paracoccaceae</taxon>
        <taxon>Limimaricola</taxon>
    </lineage>
</organism>
<sequence>MRVGPVPLAALAAVLALPAQAVELHFCWRGGAGYTMTGLMAFPDALLSAPRVTEEDVTRFEITGWHEGARVGGWSLAALTPDTSWRLEFDPVERRFVMPGIGVFQAWNADGGVADCGTPGFGFNAGSGGQDVCVDGRFVTESTIPWETPLFAGPTPVKPDCLKNLQLSGNLPEFVQTPS</sequence>
<evidence type="ECO:0000313" key="2">
    <source>
        <dbReference type="EMBL" id="GAD56526.1"/>
    </source>
</evidence>
<evidence type="ECO:0000256" key="1">
    <source>
        <dbReference type="SAM" id="SignalP"/>
    </source>
</evidence>
<protein>
    <submittedName>
        <fullName evidence="2">Uncharacterized protein</fullName>
    </submittedName>
</protein>
<dbReference type="eggNOG" id="ENOG5030DWD">
    <property type="taxonomic scope" value="Bacteria"/>
</dbReference>
<dbReference type="Proteomes" id="UP000016566">
    <property type="component" value="Unassembled WGS sequence"/>
</dbReference>
<gene>
    <name evidence="2" type="ORF">MBELCI_2578</name>
</gene>
<dbReference type="RefSeq" id="WP_021694627.1">
    <property type="nucleotide sequence ID" value="NZ_BATB01000039.1"/>
</dbReference>
<comment type="caution">
    <text evidence="2">The sequence shown here is derived from an EMBL/GenBank/DDBJ whole genome shotgun (WGS) entry which is preliminary data.</text>
</comment>